<dbReference type="RefSeq" id="WP_250916008.1">
    <property type="nucleotide sequence ID" value="NZ_JAMQAY010000004.1"/>
</dbReference>
<evidence type="ECO:0000256" key="9">
    <source>
        <dbReference type="PIRNR" id="PIRNR003128"/>
    </source>
</evidence>
<dbReference type="PIRSF" id="PIRSF003128">
    <property type="entry name" value="RecN"/>
    <property type="match status" value="1"/>
</dbReference>
<evidence type="ECO:0000256" key="1">
    <source>
        <dbReference type="ARBA" id="ARBA00003618"/>
    </source>
</evidence>
<dbReference type="NCBIfam" id="TIGR00634">
    <property type="entry name" value="recN"/>
    <property type="match status" value="1"/>
</dbReference>
<dbReference type="Proteomes" id="UP001155380">
    <property type="component" value="Unassembled WGS sequence"/>
</dbReference>
<evidence type="ECO:0000313" key="12">
    <source>
        <dbReference type="EMBL" id="MCO5956700.1"/>
    </source>
</evidence>
<evidence type="ECO:0000256" key="3">
    <source>
        <dbReference type="ARBA" id="ARBA00021315"/>
    </source>
</evidence>
<evidence type="ECO:0000259" key="10">
    <source>
        <dbReference type="Pfam" id="PF02463"/>
    </source>
</evidence>
<dbReference type="GO" id="GO:0043590">
    <property type="term" value="C:bacterial nucleoid"/>
    <property type="evidence" value="ECO:0007669"/>
    <property type="project" value="TreeGrafter"/>
</dbReference>
<keyword evidence="6" id="KW-0067">ATP-binding</keyword>
<keyword evidence="5 9" id="KW-0227">DNA damage</keyword>
<proteinExistence type="inferred from homology"/>
<dbReference type="Pfam" id="PF02463">
    <property type="entry name" value="SMC_N"/>
    <property type="match status" value="1"/>
</dbReference>
<dbReference type="GO" id="GO:0006310">
    <property type="term" value="P:DNA recombination"/>
    <property type="evidence" value="ECO:0007669"/>
    <property type="project" value="InterPro"/>
</dbReference>
<keyword evidence="4" id="KW-0547">Nucleotide-binding</keyword>
<dbReference type="EMBL" id="JAMXLX010000002">
    <property type="protein sequence ID" value="MCO5956700.1"/>
    <property type="molecule type" value="Genomic_DNA"/>
</dbReference>
<accession>A0AAJ1BWR7</accession>
<dbReference type="AlphaFoldDB" id="A0AAJ1BWR7"/>
<comment type="caution">
    <text evidence="12">The sequence shown here is derived from an EMBL/GenBank/DDBJ whole genome shotgun (WGS) entry which is preliminary data.</text>
</comment>
<dbReference type="Proteomes" id="UP001155079">
    <property type="component" value="Unassembled WGS sequence"/>
</dbReference>
<dbReference type="FunFam" id="3.40.50.300:FF:000319">
    <property type="entry name" value="DNA repair protein RecN"/>
    <property type="match status" value="1"/>
</dbReference>
<evidence type="ECO:0000256" key="4">
    <source>
        <dbReference type="ARBA" id="ARBA00022741"/>
    </source>
</evidence>
<evidence type="ECO:0000256" key="7">
    <source>
        <dbReference type="ARBA" id="ARBA00023204"/>
    </source>
</evidence>
<keyword evidence="7 9" id="KW-0234">DNA repair</keyword>
<dbReference type="PANTHER" id="PTHR11059:SF0">
    <property type="entry name" value="DNA REPAIR PROTEIN RECN"/>
    <property type="match status" value="1"/>
</dbReference>
<organism evidence="12 14">
    <name type="scientific">Ciceribacter sichuanensis</name>
    <dbReference type="NCBI Taxonomy" id="2949647"/>
    <lineage>
        <taxon>Bacteria</taxon>
        <taxon>Pseudomonadati</taxon>
        <taxon>Pseudomonadota</taxon>
        <taxon>Alphaproteobacteria</taxon>
        <taxon>Hyphomicrobiales</taxon>
        <taxon>Rhizobiaceae</taxon>
        <taxon>Ciceribacter</taxon>
    </lineage>
</organism>
<dbReference type="GO" id="GO:0005524">
    <property type="term" value="F:ATP binding"/>
    <property type="evidence" value="ECO:0007669"/>
    <property type="project" value="UniProtKB-KW"/>
</dbReference>
<dbReference type="InterPro" id="IPR004604">
    <property type="entry name" value="DNA_recomb/repair_RecN"/>
</dbReference>
<dbReference type="GO" id="GO:0009432">
    <property type="term" value="P:SOS response"/>
    <property type="evidence" value="ECO:0007669"/>
    <property type="project" value="TreeGrafter"/>
</dbReference>
<dbReference type="EMBL" id="JAMQAY010000004">
    <property type="protein sequence ID" value="MCM2401949.1"/>
    <property type="molecule type" value="Genomic_DNA"/>
</dbReference>
<dbReference type="CDD" id="cd03241">
    <property type="entry name" value="ABC_RecN"/>
    <property type="match status" value="2"/>
</dbReference>
<dbReference type="InterPro" id="IPR027417">
    <property type="entry name" value="P-loop_NTPase"/>
</dbReference>
<comment type="function">
    <text evidence="1 9">May be involved in recombinational repair of damaged DNA.</text>
</comment>
<evidence type="ECO:0000313" key="11">
    <source>
        <dbReference type="EMBL" id="MCM2401949.1"/>
    </source>
</evidence>
<dbReference type="Gene3D" id="3.40.50.300">
    <property type="entry name" value="P-loop containing nucleotide triphosphate hydrolases"/>
    <property type="match status" value="2"/>
</dbReference>
<sequence>MLVQLSIRDIVLIERLDLAFEAGLSVLTGETGAGKSILLDSLSLALGGRGDGSLVRHGEEKGQVTAVFDIGGDHPARTLLRGNGVDDDGDLIFRRIQSSDGRTRAYINDQPVSVQLMRQAGQLLVEIHGQHDDRALVDTDAHRMLLDAFAGLTDEVVTVGDAYRRWREADRVLKTHRARVEAAAREADYLRASVEELEKLAPTDGEEDALAERRTVMQKSERIASDIAEASEFLNGHASPVPLIASMVRRLERKSHEAPGLLEETVQLLDTALDHLSNAQMEVEAALRRTEFDPNELERVEERLFALRAAGRKYSVSVADLPALAEKMVGDLAELDAGEERLGELEKAVQVARAHYDQLASTLSGKRSNAASALSDAVMAELPALKLERARFMVEVRVDPQTATAEGIDTVEFHVQTNPGTRPGPIMKVASGGELSRFLLALKVALADRGSAPTLVFDEIDTGVGGAVADAIGQRLKRLSIKVQVLSVTHAPQVAARAATHLLISKGPSGEAGDKIATRVATMEPERRREEIARMLAGASITDEARAAAAKLLAGEG</sequence>
<evidence type="ECO:0000313" key="13">
    <source>
        <dbReference type="Proteomes" id="UP001155079"/>
    </source>
</evidence>
<gene>
    <name evidence="12" type="primary">recN</name>
    <name evidence="11" type="ORF">NBH20_12340</name>
    <name evidence="12" type="ORF">NBH21_07970</name>
</gene>
<comment type="similarity">
    <text evidence="2 9">Belongs to the RecN family.</text>
</comment>
<evidence type="ECO:0000256" key="8">
    <source>
        <dbReference type="ARBA" id="ARBA00033408"/>
    </source>
</evidence>
<feature type="domain" description="RecF/RecN/SMC N-terminal" evidence="10">
    <location>
        <begin position="14"/>
        <end position="503"/>
    </location>
</feature>
<name>A0AAJ1BWR7_9HYPH</name>
<dbReference type="SUPFAM" id="SSF52540">
    <property type="entry name" value="P-loop containing nucleoside triphosphate hydrolases"/>
    <property type="match status" value="2"/>
</dbReference>
<dbReference type="FunFam" id="3.40.50.300:FF:000356">
    <property type="entry name" value="DNA repair protein RecN"/>
    <property type="match status" value="1"/>
</dbReference>
<evidence type="ECO:0000256" key="2">
    <source>
        <dbReference type="ARBA" id="ARBA00009441"/>
    </source>
</evidence>
<evidence type="ECO:0000313" key="14">
    <source>
        <dbReference type="Proteomes" id="UP001155380"/>
    </source>
</evidence>
<dbReference type="PANTHER" id="PTHR11059">
    <property type="entry name" value="DNA REPAIR PROTEIN RECN"/>
    <property type="match status" value="1"/>
</dbReference>
<evidence type="ECO:0000256" key="6">
    <source>
        <dbReference type="ARBA" id="ARBA00022840"/>
    </source>
</evidence>
<dbReference type="GO" id="GO:0006281">
    <property type="term" value="P:DNA repair"/>
    <property type="evidence" value="ECO:0007669"/>
    <property type="project" value="UniProtKB-KW"/>
</dbReference>
<evidence type="ECO:0000256" key="5">
    <source>
        <dbReference type="ARBA" id="ARBA00022763"/>
    </source>
</evidence>
<keyword evidence="13" id="KW-1185">Reference proteome</keyword>
<dbReference type="InterPro" id="IPR003395">
    <property type="entry name" value="RecF/RecN/SMC_N"/>
</dbReference>
<reference evidence="12 13" key="1">
    <citation type="submission" date="2022-06" db="EMBL/GenBank/DDBJ databases">
        <authorList>
            <person name="Sun Q."/>
        </authorList>
    </citation>
    <scope>NUCLEOTIDE SEQUENCE</scope>
    <source>
        <strain evidence="12">S101</strain>
        <strain evidence="11 13">S153</strain>
    </source>
</reference>
<protein>
    <recommendedName>
        <fullName evidence="3 9">DNA repair protein RecN</fullName>
    </recommendedName>
    <alternativeName>
        <fullName evidence="8 9">Recombination protein N</fullName>
    </alternativeName>
</protein>